<dbReference type="Pfam" id="PF13556">
    <property type="entry name" value="HTH_30"/>
    <property type="match status" value="1"/>
</dbReference>
<evidence type="ECO:0000313" key="6">
    <source>
        <dbReference type="Proteomes" id="UP000008710"/>
    </source>
</evidence>
<evidence type="ECO:0000259" key="4">
    <source>
        <dbReference type="Pfam" id="PF17853"/>
    </source>
</evidence>
<geneLocation type="plasmid" evidence="5 6">
    <name>pRHL1</name>
</geneLocation>
<dbReference type="InterPro" id="IPR025751">
    <property type="entry name" value="RsbRD_N_dom"/>
</dbReference>
<dbReference type="EMBL" id="CP000432">
    <property type="protein sequence ID" value="ABG99999.1"/>
    <property type="molecule type" value="Genomic_DNA"/>
</dbReference>
<sequence>MRWWQNLRGEDILVPTTQPRAALSLDDEVRSLAGAGALDWAHALAVDLTREYVEVSIPELRRSADFTRGLQISAEANILGVLLILGSPGSEVQPPREALDFADEAVVQQVPLVAVLRGYQLGMQHWLRWCAPVIARHTNPVVQADELQLAVSAVVRYIDRLSEIMIAEYERELQRRATSGASRRAALVRAVLAGDVVNVDDTAHLLHYPLAGRHMALALHSRADSTNQVDVLEAAARSFATSVGATGLLTIATGLATMDAWVAVKADGGRPTNPMRERVTIGVGTPLTGVAGFVQSHRQALRALEILHMAAPGKLDPITYYDRVRLISLVAKDIPDVQTFVTATLGGLAGRDERSHELRETLLAFLEANKSYTAVSLSSHLHKNTVVQRVKRASELTGRDITNHLNLHVALMLVDVLGERVLADP</sequence>
<dbReference type="PANTHER" id="PTHR33744">
    <property type="entry name" value="CARBOHYDRATE DIACID REGULATOR"/>
    <property type="match status" value="1"/>
</dbReference>
<dbReference type="Pfam" id="PF14361">
    <property type="entry name" value="RsbRD_N"/>
    <property type="match status" value="1"/>
</dbReference>
<evidence type="ECO:0000259" key="3">
    <source>
        <dbReference type="Pfam" id="PF14361"/>
    </source>
</evidence>
<evidence type="ECO:0008006" key="7">
    <source>
        <dbReference type="Google" id="ProtNLM"/>
    </source>
</evidence>
<organism evidence="5 6">
    <name type="scientific">Rhodococcus jostii (strain RHA1)</name>
    <dbReference type="NCBI Taxonomy" id="101510"/>
    <lineage>
        <taxon>Bacteria</taxon>
        <taxon>Bacillati</taxon>
        <taxon>Actinomycetota</taxon>
        <taxon>Actinomycetes</taxon>
        <taxon>Mycobacteriales</taxon>
        <taxon>Nocardiaceae</taxon>
        <taxon>Rhodococcus</taxon>
    </lineage>
</organism>
<dbReference type="InterPro" id="IPR042070">
    <property type="entry name" value="PucR_C-HTH_sf"/>
</dbReference>
<dbReference type="KEGG" id="rha:RHA1_ro08955"/>
<dbReference type="InterPro" id="IPR051448">
    <property type="entry name" value="CdaR-like_regulators"/>
</dbReference>
<dbReference type="PANTHER" id="PTHR33744:SF1">
    <property type="entry name" value="DNA-BINDING TRANSCRIPTIONAL ACTIVATOR ADER"/>
    <property type="match status" value="1"/>
</dbReference>
<comment type="similarity">
    <text evidence="1">Belongs to the CdaR family.</text>
</comment>
<dbReference type="OrthoDB" id="3663486at2"/>
<dbReference type="RefSeq" id="WP_011599676.1">
    <property type="nucleotide sequence ID" value="NC_008269.1"/>
</dbReference>
<dbReference type="Pfam" id="PF17853">
    <property type="entry name" value="GGDEF_2"/>
    <property type="match status" value="1"/>
</dbReference>
<name>Q0RXI7_RHOJR</name>
<dbReference type="InterPro" id="IPR041522">
    <property type="entry name" value="CdaR_GGDEF"/>
</dbReference>
<dbReference type="PATRIC" id="fig|101510.16.peg.8241"/>
<gene>
    <name evidence="5" type="ordered locus">RHA1_ro08955</name>
</gene>
<feature type="domain" description="RsbT co-antagonist protein RsbRD N-terminal" evidence="3">
    <location>
        <begin position="52"/>
        <end position="184"/>
    </location>
</feature>
<evidence type="ECO:0000256" key="1">
    <source>
        <dbReference type="ARBA" id="ARBA00006754"/>
    </source>
</evidence>
<feature type="domain" description="PucR C-terminal helix-turn-helix" evidence="2">
    <location>
        <begin position="358"/>
        <end position="412"/>
    </location>
</feature>
<reference evidence="6" key="1">
    <citation type="journal article" date="2006" name="Proc. Natl. Acad. Sci. U.S.A.">
        <title>The complete genome of Rhodococcus sp. RHA1 provides insights into a catabolic powerhouse.</title>
        <authorList>
            <person name="McLeod M.P."/>
            <person name="Warren R.L."/>
            <person name="Hsiao W.W.L."/>
            <person name="Araki N."/>
            <person name="Myhre M."/>
            <person name="Fernandes C."/>
            <person name="Miyazawa D."/>
            <person name="Wong W."/>
            <person name="Lillquist A.L."/>
            <person name="Wang D."/>
            <person name="Dosanjh M."/>
            <person name="Hara H."/>
            <person name="Petrescu A."/>
            <person name="Morin R.D."/>
            <person name="Yang G."/>
            <person name="Stott J.M."/>
            <person name="Schein J.E."/>
            <person name="Shin H."/>
            <person name="Smailus D."/>
            <person name="Siddiqui A.S."/>
            <person name="Marra M.A."/>
            <person name="Jones S.J.M."/>
            <person name="Holt R."/>
            <person name="Brinkman F.S.L."/>
            <person name="Miyauchi K."/>
            <person name="Fukuda M."/>
            <person name="Davies J.E."/>
            <person name="Mohn W.W."/>
            <person name="Eltis L.D."/>
        </authorList>
    </citation>
    <scope>NUCLEOTIDE SEQUENCE [LARGE SCALE GENOMIC DNA]</scope>
    <source>
        <strain evidence="6">RHA1</strain>
    </source>
</reference>
<dbReference type="HOGENOM" id="CLU_051160_1_0_11"/>
<accession>Q0RXI7</accession>
<dbReference type="Proteomes" id="UP000008710">
    <property type="component" value="Plasmid pRHL1"/>
</dbReference>
<evidence type="ECO:0000259" key="2">
    <source>
        <dbReference type="Pfam" id="PF13556"/>
    </source>
</evidence>
<proteinExistence type="inferred from homology"/>
<feature type="domain" description="CdaR GGDEF-like" evidence="4">
    <location>
        <begin position="198"/>
        <end position="306"/>
    </location>
</feature>
<keyword evidence="5" id="KW-0614">Plasmid</keyword>
<dbReference type="InterPro" id="IPR025736">
    <property type="entry name" value="PucR_C-HTH_dom"/>
</dbReference>
<protein>
    <recommendedName>
        <fullName evidence="7">PucR C-terminal helix-turn-helix domain-containing protein</fullName>
    </recommendedName>
</protein>
<dbReference type="Gene3D" id="1.10.10.2840">
    <property type="entry name" value="PucR C-terminal helix-turn-helix domain"/>
    <property type="match status" value="1"/>
</dbReference>
<dbReference type="AlphaFoldDB" id="Q0RXI7"/>
<evidence type="ECO:0000313" key="5">
    <source>
        <dbReference type="EMBL" id="ABG99999.1"/>
    </source>
</evidence>